<evidence type="ECO:0000256" key="3">
    <source>
        <dbReference type="ARBA" id="ARBA00022989"/>
    </source>
</evidence>
<dbReference type="PANTHER" id="PTHR35371:SF1">
    <property type="entry name" value="BLR7753 PROTEIN"/>
    <property type="match status" value="1"/>
</dbReference>
<evidence type="ECO:0000256" key="2">
    <source>
        <dbReference type="ARBA" id="ARBA00022692"/>
    </source>
</evidence>
<protein>
    <submittedName>
        <fullName evidence="5">Uncharacterized protein</fullName>
    </submittedName>
</protein>
<accession>G7E394</accession>
<organism evidence="5 6">
    <name type="scientific">Mixia osmundae (strain CBS 9802 / IAM 14324 / JCM 22182 / KY 12970)</name>
    <dbReference type="NCBI Taxonomy" id="764103"/>
    <lineage>
        <taxon>Eukaryota</taxon>
        <taxon>Fungi</taxon>
        <taxon>Dikarya</taxon>
        <taxon>Basidiomycota</taxon>
        <taxon>Pucciniomycotina</taxon>
        <taxon>Mixiomycetes</taxon>
        <taxon>Mixiales</taxon>
        <taxon>Mixiaceae</taxon>
        <taxon>Mixia</taxon>
    </lineage>
</organism>
<keyword evidence="4" id="KW-0472">Membrane</keyword>
<keyword evidence="3" id="KW-1133">Transmembrane helix</keyword>
<evidence type="ECO:0000256" key="1">
    <source>
        <dbReference type="ARBA" id="ARBA00004370"/>
    </source>
</evidence>
<dbReference type="Proteomes" id="UP000009131">
    <property type="component" value="Unassembled WGS sequence"/>
</dbReference>
<dbReference type="eggNOG" id="ENOG502SE3P">
    <property type="taxonomic scope" value="Eukaryota"/>
</dbReference>
<proteinExistence type="predicted"/>
<dbReference type="Gene3D" id="1.20.120.550">
    <property type="entry name" value="Membrane associated eicosanoid/glutathione metabolism-like domain"/>
    <property type="match status" value="1"/>
</dbReference>
<dbReference type="OrthoDB" id="2122304at2759"/>
<dbReference type="EMBL" id="BABT02000117">
    <property type="protein sequence ID" value="GAA97275.1"/>
    <property type="molecule type" value="Genomic_DNA"/>
</dbReference>
<gene>
    <name evidence="5" type="primary">Mo03952</name>
    <name evidence="5" type="ORF">E5Q_03952</name>
</gene>
<evidence type="ECO:0000313" key="5">
    <source>
        <dbReference type="EMBL" id="GAA97275.1"/>
    </source>
</evidence>
<dbReference type="Pfam" id="PF01124">
    <property type="entry name" value="MAPEG"/>
    <property type="match status" value="1"/>
</dbReference>
<evidence type="ECO:0000313" key="6">
    <source>
        <dbReference type="Proteomes" id="UP000009131"/>
    </source>
</evidence>
<dbReference type="SUPFAM" id="SSF161084">
    <property type="entry name" value="MAPEG domain-like"/>
    <property type="match status" value="1"/>
</dbReference>
<dbReference type="RefSeq" id="XP_014571049.1">
    <property type="nucleotide sequence ID" value="XM_014715563.1"/>
</dbReference>
<dbReference type="InParanoid" id="G7E394"/>
<comment type="subcellular location">
    <subcellularLocation>
        <location evidence="1">Membrane</location>
    </subcellularLocation>
</comment>
<keyword evidence="2" id="KW-0812">Transmembrane</keyword>
<keyword evidence="6" id="KW-1185">Reference proteome</keyword>
<dbReference type="GO" id="GO:0016020">
    <property type="term" value="C:membrane"/>
    <property type="evidence" value="ECO:0007669"/>
    <property type="project" value="UniProtKB-SubCell"/>
</dbReference>
<dbReference type="OMA" id="AYVFIES"/>
<comment type="caution">
    <text evidence="5">The sequence shown here is derived from an EMBL/GenBank/DDBJ whole genome shotgun (WGS) entry which is preliminary data.</text>
</comment>
<reference evidence="5 6" key="2">
    <citation type="journal article" date="2012" name="Open Biol.">
        <title>Characteristics of nucleosomes and linker DNA regions on the genome of the basidiomycete Mixia osmundae revealed by mono- and dinucleosome mapping.</title>
        <authorList>
            <person name="Nishida H."/>
            <person name="Kondo S."/>
            <person name="Matsumoto T."/>
            <person name="Suzuki Y."/>
            <person name="Yoshikawa H."/>
            <person name="Taylor T.D."/>
            <person name="Sugiyama J."/>
        </authorList>
    </citation>
    <scope>NUCLEOTIDE SEQUENCE [LARGE SCALE GENOMIC DNA]</scope>
    <source>
        <strain evidence="6">CBS 9802 / IAM 14324 / JCM 22182 / KY 12970</strain>
    </source>
</reference>
<evidence type="ECO:0000256" key="4">
    <source>
        <dbReference type="ARBA" id="ARBA00023136"/>
    </source>
</evidence>
<dbReference type="HOGENOM" id="CLU_110778_4_0_1"/>
<name>G7E394_MIXOS</name>
<sequence>MTTNNYSIHMLIPTYLLAHFFSTPRWSAALMGLDNNCNPRPMIAAQKAAGKSKITPQQIAFLERASAAHENLIGHFPLVVAATILGNMAHLPAQRLNTLGFGYFAVRLAYMFAYRYIERGLASYGRSVLWWTSNILCLSIIYQSGRKLQQ</sequence>
<reference evidence="5 6" key="1">
    <citation type="journal article" date="2011" name="J. Gen. Appl. Microbiol.">
        <title>Draft genome sequencing of the enigmatic basidiomycete Mixia osmundae.</title>
        <authorList>
            <person name="Nishida H."/>
            <person name="Nagatsuka Y."/>
            <person name="Sugiyama J."/>
        </authorList>
    </citation>
    <scope>NUCLEOTIDE SEQUENCE [LARGE SCALE GENOMIC DNA]</scope>
    <source>
        <strain evidence="6">CBS 9802 / IAM 14324 / JCM 22182 / KY 12970</strain>
    </source>
</reference>
<dbReference type="AlphaFoldDB" id="G7E394"/>
<dbReference type="InterPro" id="IPR023352">
    <property type="entry name" value="MAPEG-like_dom_sf"/>
</dbReference>
<dbReference type="InterPro" id="IPR001129">
    <property type="entry name" value="Membr-assoc_MAPEG"/>
</dbReference>
<dbReference type="PANTHER" id="PTHR35371">
    <property type="entry name" value="INNER MEMBRANE PROTEIN"/>
    <property type="match status" value="1"/>
</dbReference>